<keyword evidence="1" id="KW-0472">Membrane</keyword>
<feature type="transmembrane region" description="Helical" evidence="1">
    <location>
        <begin position="299"/>
        <end position="321"/>
    </location>
</feature>
<evidence type="ECO:0000313" key="4">
    <source>
        <dbReference type="Proteomes" id="UP000789803"/>
    </source>
</evidence>
<protein>
    <recommendedName>
        <fullName evidence="2">ComEC/Rec2-related protein domain-containing protein</fullName>
    </recommendedName>
</protein>
<name>A0ABM8Q3X3_9BACT</name>
<feature type="transmembrane region" description="Helical" evidence="1">
    <location>
        <begin position="382"/>
        <end position="412"/>
    </location>
</feature>
<feature type="domain" description="ComEC/Rec2-related protein" evidence="2">
    <location>
        <begin position="152"/>
        <end position="410"/>
    </location>
</feature>
<feature type="transmembrane region" description="Helical" evidence="1">
    <location>
        <begin position="333"/>
        <end position="356"/>
    </location>
</feature>
<keyword evidence="1" id="KW-0812">Transmembrane</keyword>
<feature type="transmembrane region" description="Helical" evidence="1">
    <location>
        <begin position="12"/>
        <end position="29"/>
    </location>
</feature>
<dbReference type="NCBIfam" id="TIGR00360">
    <property type="entry name" value="ComEC_N-term"/>
    <property type="match status" value="1"/>
</dbReference>
<keyword evidence="1" id="KW-1133">Transmembrane helix</keyword>
<feature type="transmembrane region" description="Helical" evidence="1">
    <location>
        <begin position="228"/>
        <end position="244"/>
    </location>
</feature>
<evidence type="ECO:0000259" key="2">
    <source>
        <dbReference type="Pfam" id="PF03772"/>
    </source>
</evidence>
<organism evidence="3 4">
    <name type="scientific">Campylobacter majalis</name>
    <dbReference type="NCBI Taxonomy" id="2790656"/>
    <lineage>
        <taxon>Bacteria</taxon>
        <taxon>Pseudomonadati</taxon>
        <taxon>Campylobacterota</taxon>
        <taxon>Epsilonproteobacteria</taxon>
        <taxon>Campylobacterales</taxon>
        <taxon>Campylobacteraceae</taxon>
        <taxon>Campylobacter</taxon>
    </lineage>
</organism>
<comment type="caution">
    <text evidence="3">The sequence shown here is derived from an EMBL/GenBank/DDBJ whole genome shotgun (WGS) entry which is preliminary data.</text>
</comment>
<dbReference type="EMBL" id="CAJHOF010000002">
    <property type="protein sequence ID" value="CAD7287430.1"/>
    <property type="molecule type" value="Genomic_DNA"/>
</dbReference>
<sequence>MPLFKNLRQFLYFLLVLLVIFSANIYLKWREYQDFLELNEHEIVAKIQRDYFKRNKNGNKYRVLLLDAKKYSFYTVATKNTKISDYVRVEIFTLDVTFASYLKGRFYMPTSKISSINLAKNTKDKAINFIASQHQNSKISEFYTALYFAEPISSELRSEITKWGASHLIAISGYHLGFILSVFYLFLMPAFKMIYARFCPWRNFKIDIFCISLLFLSGYFLILGVVPSFFRAFVLVLIGFYFAYKNIKILSFETLFIVVAICICVYPSLILNIGFYLSVMGVFYIYLYLHHFRDVCGKMAHIFCLNIYMFFVMQVCVLYFFPLISFQQFGVLGLNFVFLLFYPISVLLHIFGYGWLMDEILLKFLATDLNHVNAEISTFEFIVYNILSIFAIRSKFLSITVLFIGILTFLFLL</sequence>
<gene>
    <name evidence="3" type="ORF">LMG7974_00309</name>
</gene>
<accession>A0ABM8Q3X3</accession>
<evidence type="ECO:0000256" key="1">
    <source>
        <dbReference type="SAM" id="Phobius"/>
    </source>
</evidence>
<reference evidence="3 4" key="1">
    <citation type="submission" date="2020-11" db="EMBL/GenBank/DDBJ databases">
        <authorList>
            <person name="Peeters C."/>
        </authorList>
    </citation>
    <scope>NUCLEOTIDE SEQUENCE [LARGE SCALE GENOMIC DNA]</scope>
    <source>
        <strain evidence="3 4">LMG 7974</strain>
    </source>
</reference>
<proteinExistence type="predicted"/>
<dbReference type="Pfam" id="PF03772">
    <property type="entry name" value="Competence"/>
    <property type="match status" value="1"/>
</dbReference>
<evidence type="ECO:0000313" key="3">
    <source>
        <dbReference type="EMBL" id="CAD7287430.1"/>
    </source>
</evidence>
<dbReference type="InterPro" id="IPR004477">
    <property type="entry name" value="ComEC_N"/>
</dbReference>
<feature type="transmembrane region" description="Helical" evidence="1">
    <location>
        <begin position="256"/>
        <end position="287"/>
    </location>
</feature>
<feature type="transmembrane region" description="Helical" evidence="1">
    <location>
        <begin position="168"/>
        <end position="191"/>
    </location>
</feature>
<dbReference type="Proteomes" id="UP000789803">
    <property type="component" value="Unassembled WGS sequence"/>
</dbReference>
<keyword evidence="4" id="KW-1185">Reference proteome</keyword>